<reference evidence="8 9" key="1">
    <citation type="submission" date="2021-06" db="EMBL/GenBank/DDBJ databases">
        <title>Caerostris darwini draft genome.</title>
        <authorList>
            <person name="Kono N."/>
            <person name="Arakawa K."/>
        </authorList>
    </citation>
    <scope>NUCLEOTIDE SEQUENCE [LARGE SCALE GENOMIC DNA]</scope>
</reference>
<comment type="similarity">
    <text evidence="2">Belongs to the DRAM/TMEM150 family.</text>
</comment>
<evidence type="ECO:0000256" key="5">
    <source>
        <dbReference type="ARBA" id="ARBA00023136"/>
    </source>
</evidence>
<sequence length="247" mass="28256">MAKCSYLLLLTLGLQALGILIPYVKVLQKNIFSPPLPFISQTVGFSPECGIFSFFLVPGSFFGIALCCIIHKTSKVEGKEFVENASLFFGLLYFMSWVFLCASPFTFTDLPNKYEWVLTVLSVHMTGAMLMLASSVFFVLSQAIKYWNCMEIYDYHKGRCKMSYIIVPAAFIGIFSLIALGFEELTSEEGQSMKDIIYILPTKLSMKYIVTAICEWTITLTMWFTLLTYYRKMEKMNLKIQIKRKTT</sequence>
<feature type="transmembrane region" description="Helical" evidence="6">
    <location>
        <begin position="82"/>
        <end position="105"/>
    </location>
</feature>
<feature type="transmembrane region" description="Helical" evidence="6">
    <location>
        <begin position="162"/>
        <end position="182"/>
    </location>
</feature>
<dbReference type="Pfam" id="PF10277">
    <property type="entry name" value="Frag1"/>
    <property type="match status" value="1"/>
</dbReference>
<comment type="subcellular location">
    <subcellularLocation>
        <location evidence="1">Endomembrane system</location>
        <topology evidence="1">Multi-pass membrane protein</topology>
    </subcellularLocation>
</comment>
<evidence type="ECO:0000256" key="6">
    <source>
        <dbReference type="SAM" id="Phobius"/>
    </source>
</evidence>
<dbReference type="GO" id="GO:0005764">
    <property type="term" value="C:lysosome"/>
    <property type="evidence" value="ECO:0007669"/>
    <property type="project" value="TreeGrafter"/>
</dbReference>
<dbReference type="PANTHER" id="PTHR21324:SF11">
    <property type="entry name" value="DNA DAMAGE-REGULATED AUTOPHAGY MODULATOR PROTEIN 1"/>
    <property type="match status" value="1"/>
</dbReference>
<keyword evidence="4 6" id="KW-1133">Transmembrane helix</keyword>
<comment type="caution">
    <text evidence="8">The sequence shown here is derived from an EMBL/GenBank/DDBJ whole genome shotgun (WGS) entry which is preliminary data.</text>
</comment>
<evidence type="ECO:0000256" key="3">
    <source>
        <dbReference type="ARBA" id="ARBA00022692"/>
    </source>
</evidence>
<feature type="transmembrane region" description="Helical" evidence="6">
    <location>
        <begin position="208"/>
        <end position="230"/>
    </location>
</feature>
<dbReference type="AlphaFoldDB" id="A0AAV4MJD1"/>
<evidence type="ECO:0000256" key="4">
    <source>
        <dbReference type="ARBA" id="ARBA00022989"/>
    </source>
</evidence>
<dbReference type="Proteomes" id="UP001054837">
    <property type="component" value="Unassembled WGS sequence"/>
</dbReference>
<evidence type="ECO:0000256" key="2">
    <source>
        <dbReference type="ARBA" id="ARBA00006565"/>
    </source>
</evidence>
<gene>
    <name evidence="8" type="ORF">CDAR_439641</name>
</gene>
<keyword evidence="5 6" id="KW-0472">Membrane</keyword>
<dbReference type="GO" id="GO:0010506">
    <property type="term" value="P:regulation of autophagy"/>
    <property type="evidence" value="ECO:0007669"/>
    <property type="project" value="TreeGrafter"/>
</dbReference>
<protein>
    <recommendedName>
        <fullName evidence="7">CWH43-like N-terminal domain-containing protein</fullName>
    </recommendedName>
</protein>
<organism evidence="8 9">
    <name type="scientific">Caerostris darwini</name>
    <dbReference type="NCBI Taxonomy" id="1538125"/>
    <lineage>
        <taxon>Eukaryota</taxon>
        <taxon>Metazoa</taxon>
        <taxon>Ecdysozoa</taxon>
        <taxon>Arthropoda</taxon>
        <taxon>Chelicerata</taxon>
        <taxon>Arachnida</taxon>
        <taxon>Araneae</taxon>
        <taxon>Araneomorphae</taxon>
        <taxon>Entelegynae</taxon>
        <taxon>Araneoidea</taxon>
        <taxon>Araneidae</taxon>
        <taxon>Caerostris</taxon>
    </lineage>
</organism>
<evidence type="ECO:0000313" key="9">
    <source>
        <dbReference type="Proteomes" id="UP001054837"/>
    </source>
</evidence>
<evidence type="ECO:0000256" key="1">
    <source>
        <dbReference type="ARBA" id="ARBA00004127"/>
    </source>
</evidence>
<dbReference type="EMBL" id="BPLQ01000489">
    <property type="protein sequence ID" value="GIX71988.1"/>
    <property type="molecule type" value="Genomic_DNA"/>
</dbReference>
<dbReference type="GO" id="GO:0012505">
    <property type="term" value="C:endomembrane system"/>
    <property type="evidence" value="ECO:0007669"/>
    <property type="project" value="UniProtKB-SubCell"/>
</dbReference>
<evidence type="ECO:0000259" key="7">
    <source>
        <dbReference type="Pfam" id="PF10277"/>
    </source>
</evidence>
<keyword evidence="9" id="KW-1185">Reference proteome</keyword>
<name>A0AAV4MJD1_9ARAC</name>
<feature type="transmembrane region" description="Helical" evidence="6">
    <location>
        <begin position="117"/>
        <end position="141"/>
    </location>
</feature>
<feature type="domain" description="CWH43-like N-terminal" evidence="7">
    <location>
        <begin position="23"/>
        <end position="231"/>
    </location>
</feature>
<proteinExistence type="inferred from homology"/>
<keyword evidence="3 6" id="KW-0812">Transmembrane</keyword>
<dbReference type="InterPro" id="IPR050911">
    <property type="entry name" value="DRAM/TMEM150_Autophagy_Mod"/>
</dbReference>
<dbReference type="InterPro" id="IPR019402">
    <property type="entry name" value="CWH43_N"/>
</dbReference>
<accession>A0AAV4MJD1</accession>
<feature type="transmembrane region" description="Helical" evidence="6">
    <location>
        <begin position="51"/>
        <end position="70"/>
    </location>
</feature>
<evidence type="ECO:0000313" key="8">
    <source>
        <dbReference type="EMBL" id="GIX71988.1"/>
    </source>
</evidence>
<dbReference type="PANTHER" id="PTHR21324">
    <property type="entry name" value="FASTING-INDUCIBLE INTEGRAL MEMBRANE PROTEIN TM6P1-RELATED"/>
    <property type="match status" value="1"/>
</dbReference>